<dbReference type="Proteomes" id="UP000299102">
    <property type="component" value="Unassembled WGS sequence"/>
</dbReference>
<dbReference type="EMBL" id="BGZK01000157">
    <property type="protein sequence ID" value="GBP24133.1"/>
    <property type="molecule type" value="Genomic_DNA"/>
</dbReference>
<dbReference type="OrthoDB" id="412981at2759"/>
<comment type="caution">
    <text evidence="2">The sequence shown here is derived from an EMBL/GenBank/DDBJ whole genome shotgun (WGS) entry which is preliminary data.</text>
</comment>
<evidence type="ECO:0000256" key="1">
    <source>
        <dbReference type="SAM" id="MobiDB-lite"/>
    </source>
</evidence>
<evidence type="ECO:0000313" key="3">
    <source>
        <dbReference type="Proteomes" id="UP000299102"/>
    </source>
</evidence>
<protein>
    <submittedName>
        <fullName evidence="2">Uncharacterized protein</fullName>
    </submittedName>
</protein>
<sequence>MASHRRQILRSGALHSSLPTPGRDSREATSHQEEIERRVREFLLALMPPLPGDYYVSPAETARAILRLPKRKARGPMGFSL</sequence>
<dbReference type="AlphaFoldDB" id="A0A4C1UCB6"/>
<feature type="compositionally biased region" description="Basic and acidic residues" evidence="1">
    <location>
        <begin position="23"/>
        <end position="34"/>
    </location>
</feature>
<reference evidence="2 3" key="1">
    <citation type="journal article" date="2019" name="Commun. Biol.">
        <title>The bagworm genome reveals a unique fibroin gene that provides high tensile strength.</title>
        <authorList>
            <person name="Kono N."/>
            <person name="Nakamura H."/>
            <person name="Ohtoshi R."/>
            <person name="Tomita M."/>
            <person name="Numata K."/>
            <person name="Arakawa K."/>
        </authorList>
    </citation>
    <scope>NUCLEOTIDE SEQUENCE [LARGE SCALE GENOMIC DNA]</scope>
</reference>
<evidence type="ECO:0000313" key="2">
    <source>
        <dbReference type="EMBL" id="GBP24133.1"/>
    </source>
</evidence>
<proteinExistence type="predicted"/>
<gene>
    <name evidence="2" type="ORF">EVAR_27358_1</name>
</gene>
<feature type="region of interest" description="Disordered" evidence="1">
    <location>
        <begin position="1"/>
        <end position="34"/>
    </location>
</feature>
<keyword evidence="3" id="KW-1185">Reference proteome</keyword>
<organism evidence="2 3">
    <name type="scientific">Eumeta variegata</name>
    <name type="common">Bagworm moth</name>
    <name type="synonym">Eumeta japonica</name>
    <dbReference type="NCBI Taxonomy" id="151549"/>
    <lineage>
        <taxon>Eukaryota</taxon>
        <taxon>Metazoa</taxon>
        <taxon>Ecdysozoa</taxon>
        <taxon>Arthropoda</taxon>
        <taxon>Hexapoda</taxon>
        <taxon>Insecta</taxon>
        <taxon>Pterygota</taxon>
        <taxon>Neoptera</taxon>
        <taxon>Endopterygota</taxon>
        <taxon>Lepidoptera</taxon>
        <taxon>Glossata</taxon>
        <taxon>Ditrysia</taxon>
        <taxon>Tineoidea</taxon>
        <taxon>Psychidae</taxon>
        <taxon>Oiketicinae</taxon>
        <taxon>Eumeta</taxon>
    </lineage>
</organism>
<name>A0A4C1UCB6_EUMVA</name>
<accession>A0A4C1UCB6</accession>